<dbReference type="EMBL" id="JARPUR010000007">
    <property type="protein sequence ID" value="KAK4872444.1"/>
    <property type="molecule type" value="Genomic_DNA"/>
</dbReference>
<protein>
    <recommendedName>
        <fullName evidence="10">Odorant receptor</fullName>
    </recommendedName>
</protein>
<feature type="transmembrane region" description="Helical" evidence="10">
    <location>
        <begin position="45"/>
        <end position="62"/>
    </location>
</feature>
<name>A0AAN7SBN1_9COLE</name>
<gene>
    <name evidence="11" type="ORF">RN001_014473</name>
</gene>
<feature type="transmembrane region" description="Helical" evidence="10">
    <location>
        <begin position="135"/>
        <end position="153"/>
    </location>
</feature>
<dbReference type="GO" id="GO:0005886">
    <property type="term" value="C:plasma membrane"/>
    <property type="evidence" value="ECO:0007669"/>
    <property type="project" value="UniProtKB-SubCell"/>
</dbReference>
<organism evidence="11 12">
    <name type="scientific">Aquatica leii</name>
    <dbReference type="NCBI Taxonomy" id="1421715"/>
    <lineage>
        <taxon>Eukaryota</taxon>
        <taxon>Metazoa</taxon>
        <taxon>Ecdysozoa</taxon>
        <taxon>Arthropoda</taxon>
        <taxon>Hexapoda</taxon>
        <taxon>Insecta</taxon>
        <taxon>Pterygota</taxon>
        <taxon>Neoptera</taxon>
        <taxon>Endopterygota</taxon>
        <taxon>Coleoptera</taxon>
        <taxon>Polyphaga</taxon>
        <taxon>Elateriformia</taxon>
        <taxon>Elateroidea</taxon>
        <taxon>Lampyridae</taxon>
        <taxon>Luciolinae</taxon>
        <taxon>Aquatica</taxon>
    </lineage>
</organism>
<keyword evidence="6 10" id="KW-1133">Transmembrane helix</keyword>
<evidence type="ECO:0000256" key="4">
    <source>
        <dbReference type="ARBA" id="ARBA00022692"/>
    </source>
</evidence>
<keyword evidence="4 10" id="KW-0812">Transmembrane</keyword>
<keyword evidence="3 10" id="KW-0716">Sensory transduction</keyword>
<dbReference type="InterPro" id="IPR004117">
    <property type="entry name" value="7tm6_olfct_rcpt"/>
</dbReference>
<evidence type="ECO:0000256" key="6">
    <source>
        <dbReference type="ARBA" id="ARBA00022989"/>
    </source>
</evidence>
<dbReference type="PANTHER" id="PTHR21137">
    <property type="entry name" value="ODORANT RECEPTOR"/>
    <property type="match status" value="1"/>
</dbReference>
<evidence type="ECO:0000256" key="3">
    <source>
        <dbReference type="ARBA" id="ARBA00022606"/>
    </source>
</evidence>
<comment type="caution">
    <text evidence="11">The sequence shown here is derived from an EMBL/GenBank/DDBJ whole genome shotgun (WGS) entry which is preliminary data.</text>
</comment>
<evidence type="ECO:0000256" key="5">
    <source>
        <dbReference type="ARBA" id="ARBA00022725"/>
    </source>
</evidence>
<comment type="subcellular location">
    <subcellularLocation>
        <location evidence="1 10">Cell membrane</location>
        <topology evidence="1 10">Multi-pass membrane protein</topology>
    </subcellularLocation>
</comment>
<keyword evidence="5 10" id="KW-0552">Olfaction</keyword>
<feature type="transmembrane region" description="Helical" evidence="10">
    <location>
        <begin position="303"/>
        <end position="324"/>
    </location>
</feature>
<feature type="transmembrane region" description="Helical" evidence="10">
    <location>
        <begin position="195"/>
        <end position="220"/>
    </location>
</feature>
<dbReference type="GO" id="GO:0005549">
    <property type="term" value="F:odorant binding"/>
    <property type="evidence" value="ECO:0007669"/>
    <property type="project" value="InterPro"/>
</dbReference>
<dbReference type="Pfam" id="PF02949">
    <property type="entry name" value="7tm_6"/>
    <property type="match status" value="1"/>
</dbReference>
<reference evidence="12" key="1">
    <citation type="submission" date="2023-01" db="EMBL/GenBank/DDBJ databases">
        <title>Key to firefly adult light organ development and bioluminescence: homeobox transcription factors regulate luciferase expression and transportation to peroxisome.</title>
        <authorList>
            <person name="Fu X."/>
        </authorList>
    </citation>
    <scope>NUCLEOTIDE SEQUENCE [LARGE SCALE GENOMIC DNA]</scope>
</reference>
<comment type="similarity">
    <text evidence="10">Belongs to the insect chemoreceptor superfamily. Heteromeric odorant receptor channel (TC 1.A.69) family.</text>
</comment>
<dbReference type="GO" id="GO:0007165">
    <property type="term" value="P:signal transduction"/>
    <property type="evidence" value="ECO:0007669"/>
    <property type="project" value="UniProtKB-KW"/>
</dbReference>
<dbReference type="AlphaFoldDB" id="A0AAN7SBN1"/>
<evidence type="ECO:0000256" key="7">
    <source>
        <dbReference type="ARBA" id="ARBA00023136"/>
    </source>
</evidence>
<keyword evidence="2" id="KW-1003">Cell membrane</keyword>
<comment type="caution">
    <text evidence="10">Lacks conserved residue(s) required for the propagation of feature annotation.</text>
</comment>
<evidence type="ECO:0000256" key="8">
    <source>
        <dbReference type="ARBA" id="ARBA00023170"/>
    </source>
</evidence>
<keyword evidence="8 10" id="KW-0675">Receptor</keyword>
<evidence type="ECO:0000256" key="2">
    <source>
        <dbReference type="ARBA" id="ARBA00022475"/>
    </source>
</evidence>
<evidence type="ECO:0000256" key="10">
    <source>
        <dbReference type="RuleBase" id="RU351113"/>
    </source>
</evidence>
<dbReference type="GO" id="GO:0004984">
    <property type="term" value="F:olfactory receptor activity"/>
    <property type="evidence" value="ECO:0007669"/>
    <property type="project" value="InterPro"/>
</dbReference>
<evidence type="ECO:0000256" key="9">
    <source>
        <dbReference type="ARBA" id="ARBA00023224"/>
    </source>
</evidence>
<evidence type="ECO:0000313" key="12">
    <source>
        <dbReference type="Proteomes" id="UP001353858"/>
    </source>
</evidence>
<dbReference type="Proteomes" id="UP001353858">
    <property type="component" value="Unassembled WGS sequence"/>
</dbReference>
<accession>A0AAN7SBN1</accession>
<dbReference type="PANTHER" id="PTHR21137:SF35">
    <property type="entry name" value="ODORANT RECEPTOR 19A-RELATED"/>
    <property type="match status" value="1"/>
</dbReference>
<evidence type="ECO:0000313" key="11">
    <source>
        <dbReference type="EMBL" id="KAK4872444.1"/>
    </source>
</evidence>
<feature type="transmembrane region" description="Helical" evidence="10">
    <location>
        <begin position="268"/>
        <end position="291"/>
    </location>
</feature>
<proteinExistence type="inferred from homology"/>
<sequence>MHVVKTKDRSTLPKHIWHDGVKWLLVVVKIILDSLSVWAERQNKFTFFLSTIVVMSYLYILTGQINFIFDKQIDLSDAADGIAGAIVVVETVSRRVLSIVLAKKITNILSTIYYDFWPSNINGPEMNKLLTRRSWIVLTAVGIYTTSALFWATQSLTVPLQLHASPLRSKFTFPDLDSPYYEMVYVWQGVLCAEIAINICGFDLFFISIIWTCVAQFILLREYIRQNFIKAAKSGIIRSREKTEAWNLMLKCIKHHCVLIQTTKNIEAILTVFILMLYIGTIGTVCLSGFLLTVVRKEVGRPLTYFCGHMGQIFMYCFIGHELIRESMALSDAIFECGWHLSAYEKDLQKSLVMVMLRAQRPITITLGGFGVLSLDSYMKVVDYFIEGKINICFVVDKVLFFRIHTFELHDD</sequence>
<keyword evidence="12" id="KW-1185">Reference proteome</keyword>
<keyword evidence="7 10" id="KW-0472">Membrane</keyword>
<evidence type="ECO:0000256" key="1">
    <source>
        <dbReference type="ARBA" id="ARBA00004651"/>
    </source>
</evidence>
<feature type="transmembrane region" description="Helical" evidence="10">
    <location>
        <begin position="21"/>
        <end position="39"/>
    </location>
</feature>
<keyword evidence="9 10" id="KW-0807">Transducer</keyword>